<proteinExistence type="predicted"/>
<dbReference type="AlphaFoldDB" id="A0AAV8Y371"/>
<dbReference type="Proteomes" id="UP001162162">
    <property type="component" value="Unassembled WGS sequence"/>
</dbReference>
<feature type="transmembrane region" description="Helical" evidence="2">
    <location>
        <begin position="520"/>
        <end position="541"/>
    </location>
</feature>
<keyword evidence="4" id="KW-1185">Reference proteome</keyword>
<dbReference type="InterPro" id="IPR022048">
    <property type="entry name" value="Envelope_fusion-like"/>
</dbReference>
<dbReference type="EMBL" id="JAPWTK010000228">
    <property type="protein sequence ID" value="KAJ8945072.1"/>
    <property type="molecule type" value="Genomic_DNA"/>
</dbReference>
<evidence type="ECO:0000313" key="4">
    <source>
        <dbReference type="Proteomes" id="UP001162162"/>
    </source>
</evidence>
<keyword evidence="2" id="KW-0472">Membrane</keyword>
<sequence length="548" mass="62063">MQRLRATDDIIANFLGIERTGRRRVKRFWLSLAQIAAPYILEPLGKAFAARISGSGMDEAHLETINWQLAELHSGQQELYNKVDQQATLFKIDSERKDFQINWLTRMQDEIKTKVKLLEETVSEDAAKKARDIEDLQDMLAETKDRIKMQEEVQKKLTDEVSAIKDKLKAVNDELNDIDAEVSKINVHINITDLRVRINSLSIDFDFLLTQFEAKQKELIEVIKNANRGHLDPYIITPLNLIQMMVEVQSMLPEGTKFPFYPKIENARKLYKLIISTVYLYKNKILFMLSIPLADSKTFGLQKMSSVPVPLAGNKFAFILPKTPYMIVDKNDNEYALLSFVDFQLSCAEFENSGTYICEQLSQTSLSASTKAECEIQLFLGSKEIPKSCNKRVAALEKPVFIQLQERGAWIYATPGLEHLTFACGRKREAVSIEGSGFVRTGNCSARTSELQLLTIAKYSKPVLSSFSPRANLTDAVDVSKVEGLETSEAQKQIISPFGFDDLKVLSSDLRSIPEASKSFLYIGIVAFCVVFIIVIIFVVYKKTCVRR</sequence>
<evidence type="ECO:0000256" key="2">
    <source>
        <dbReference type="SAM" id="Phobius"/>
    </source>
</evidence>
<accession>A0AAV8Y371</accession>
<keyword evidence="1" id="KW-0175">Coiled coil</keyword>
<evidence type="ECO:0000313" key="3">
    <source>
        <dbReference type="EMBL" id="KAJ8945072.1"/>
    </source>
</evidence>
<evidence type="ECO:0000256" key="1">
    <source>
        <dbReference type="SAM" id="Coils"/>
    </source>
</evidence>
<feature type="coiled-coil region" evidence="1">
    <location>
        <begin position="126"/>
        <end position="181"/>
    </location>
</feature>
<organism evidence="3 4">
    <name type="scientific">Aromia moschata</name>
    <dbReference type="NCBI Taxonomy" id="1265417"/>
    <lineage>
        <taxon>Eukaryota</taxon>
        <taxon>Metazoa</taxon>
        <taxon>Ecdysozoa</taxon>
        <taxon>Arthropoda</taxon>
        <taxon>Hexapoda</taxon>
        <taxon>Insecta</taxon>
        <taxon>Pterygota</taxon>
        <taxon>Neoptera</taxon>
        <taxon>Endopterygota</taxon>
        <taxon>Coleoptera</taxon>
        <taxon>Polyphaga</taxon>
        <taxon>Cucujiformia</taxon>
        <taxon>Chrysomeloidea</taxon>
        <taxon>Cerambycidae</taxon>
        <taxon>Cerambycinae</taxon>
        <taxon>Callichromatini</taxon>
        <taxon>Aromia</taxon>
    </lineage>
</organism>
<comment type="caution">
    <text evidence="3">The sequence shown here is derived from an EMBL/GenBank/DDBJ whole genome shotgun (WGS) entry which is preliminary data.</text>
</comment>
<reference evidence="3" key="1">
    <citation type="journal article" date="2023" name="Insect Mol. Biol.">
        <title>Genome sequencing provides insights into the evolution of gene families encoding plant cell wall-degrading enzymes in longhorned beetles.</title>
        <authorList>
            <person name="Shin N.R."/>
            <person name="Okamura Y."/>
            <person name="Kirsch R."/>
            <person name="Pauchet Y."/>
        </authorList>
    </citation>
    <scope>NUCLEOTIDE SEQUENCE</scope>
    <source>
        <strain evidence="3">AMC_N1</strain>
    </source>
</reference>
<keyword evidence="2" id="KW-1133">Transmembrane helix</keyword>
<keyword evidence="2" id="KW-0812">Transmembrane</keyword>
<dbReference type="Pfam" id="PF12259">
    <property type="entry name" value="Baculo_F"/>
    <property type="match status" value="1"/>
</dbReference>
<protein>
    <submittedName>
        <fullName evidence="3">Uncharacterized protein</fullName>
    </submittedName>
</protein>
<gene>
    <name evidence="3" type="ORF">NQ318_005252</name>
</gene>
<name>A0AAV8Y371_9CUCU</name>